<reference evidence="1" key="2">
    <citation type="submission" date="2025-09" db="UniProtKB">
        <authorList>
            <consortium name="EnsemblPlants"/>
        </authorList>
    </citation>
    <scope>IDENTIFICATION</scope>
</reference>
<evidence type="ECO:0000313" key="1">
    <source>
        <dbReference type="EnsemblPlants" id="AVESA.00010b.r2.3AG0411460.1.CDS"/>
    </source>
</evidence>
<proteinExistence type="predicted"/>
<organism evidence="1 2">
    <name type="scientific">Avena sativa</name>
    <name type="common">Oat</name>
    <dbReference type="NCBI Taxonomy" id="4498"/>
    <lineage>
        <taxon>Eukaryota</taxon>
        <taxon>Viridiplantae</taxon>
        <taxon>Streptophyta</taxon>
        <taxon>Embryophyta</taxon>
        <taxon>Tracheophyta</taxon>
        <taxon>Spermatophyta</taxon>
        <taxon>Magnoliopsida</taxon>
        <taxon>Liliopsida</taxon>
        <taxon>Poales</taxon>
        <taxon>Poaceae</taxon>
        <taxon>BOP clade</taxon>
        <taxon>Pooideae</taxon>
        <taxon>Poodae</taxon>
        <taxon>Poeae</taxon>
        <taxon>Poeae Chloroplast Group 1 (Aveneae type)</taxon>
        <taxon>Aveninae</taxon>
        <taxon>Avena</taxon>
    </lineage>
</organism>
<reference evidence="1" key="1">
    <citation type="submission" date="2021-05" db="EMBL/GenBank/DDBJ databases">
        <authorList>
            <person name="Scholz U."/>
            <person name="Mascher M."/>
            <person name="Fiebig A."/>
        </authorList>
    </citation>
    <scope>NUCLEOTIDE SEQUENCE [LARGE SCALE GENOMIC DNA]</scope>
</reference>
<dbReference type="Proteomes" id="UP001732700">
    <property type="component" value="Chromosome 3A"/>
</dbReference>
<dbReference type="EnsemblPlants" id="AVESA.00010b.r2.3AG0411460.1">
    <property type="protein sequence ID" value="AVESA.00010b.r2.3AG0411460.1.CDS"/>
    <property type="gene ID" value="AVESA.00010b.r2.3AG0411460"/>
</dbReference>
<evidence type="ECO:0000313" key="2">
    <source>
        <dbReference type="Proteomes" id="UP001732700"/>
    </source>
</evidence>
<accession>A0ACD5VEF6</accession>
<protein>
    <submittedName>
        <fullName evidence="1">Uncharacterized protein</fullName>
    </submittedName>
</protein>
<sequence>MEGGEVGKRALECILMPAMFPDADDAPRTRPRLFDGERDEDPADAPAAAPTWTPPQVASSKDPDQALSYLHRACSLASLAVKHIDAAVAVISTFLDPKEVAEIAEMAEEDAYISEEGPYPSDD</sequence>
<keyword evidence="2" id="KW-1185">Reference proteome</keyword>
<name>A0ACD5VEF6_AVESA</name>